<dbReference type="EMBL" id="JBHLUU010000002">
    <property type="protein sequence ID" value="MFC0473796.1"/>
    <property type="molecule type" value="Genomic_DNA"/>
</dbReference>
<keyword evidence="3" id="KW-1185">Reference proteome</keyword>
<feature type="domain" description="LysM" evidence="1">
    <location>
        <begin position="2"/>
        <end position="28"/>
    </location>
</feature>
<comment type="caution">
    <text evidence="2">The sequence shown here is derived from an EMBL/GenBank/DDBJ whole genome shotgun (WGS) entry which is preliminary data.</text>
</comment>
<reference evidence="2 3" key="1">
    <citation type="submission" date="2024-09" db="EMBL/GenBank/DDBJ databases">
        <authorList>
            <person name="Sun Q."/>
            <person name="Mori K."/>
        </authorList>
    </citation>
    <scope>NUCLEOTIDE SEQUENCE [LARGE SCALE GENOMIC DNA]</scope>
    <source>
        <strain evidence="2 3">CGMCC 1.9126</strain>
    </source>
</reference>
<dbReference type="Gene3D" id="3.10.350.10">
    <property type="entry name" value="LysM domain"/>
    <property type="match status" value="1"/>
</dbReference>
<evidence type="ECO:0000313" key="2">
    <source>
        <dbReference type="EMBL" id="MFC0473796.1"/>
    </source>
</evidence>
<sequence length="28" mass="3122">MQIHVVQPNQSLYGIAQAYSTTVNDLMV</sequence>
<dbReference type="InterPro" id="IPR036779">
    <property type="entry name" value="LysM_dom_sf"/>
</dbReference>
<dbReference type="SUPFAM" id="SSF54106">
    <property type="entry name" value="LysM domain"/>
    <property type="match status" value="1"/>
</dbReference>
<gene>
    <name evidence="2" type="ORF">ACFFHF_00340</name>
</gene>
<dbReference type="InterPro" id="IPR018392">
    <property type="entry name" value="LysM"/>
</dbReference>
<protein>
    <submittedName>
        <fullName evidence="2">LysM domain-containing protein</fullName>
    </submittedName>
</protein>
<name>A0ABV6KKG3_9BACI</name>
<dbReference type="RefSeq" id="WP_377057364.1">
    <property type="nucleotide sequence ID" value="NZ_JBHLUU010000002.1"/>
</dbReference>
<organism evidence="2 3">
    <name type="scientific">Robertmurraya beringensis</name>
    <dbReference type="NCBI Taxonomy" id="641660"/>
    <lineage>
        <taxon>Bacteria</taxon>
        <taxon>Bacillati</taxon>
        <taxon>Bacillota</taxon>
        <taxon>Bacilli</taxon>
        <taxon>Bacillales</taxon>
        <taxon>Bacillaceae</taxon>
        <taxon>Robertmurraya</taxon>
    </lineage>
</organism>
<evidence type="ECO:0000259" key="1">
    <source>
        <dbReference type="PROSITE" id="PS51782"/>
    </source>
</evidence>
<proteinExistence type="predicted"/>
<dbReference type="Pfam" id="PF01476">
    <property type="entry name" value="LysM"/>
    <property type="match status" value="1"/>
</dbReference>
<evidence type="ECO:0000313" key="3">
    <source>
        <dbReference type="Proteomes" id="UP001589738"/>
    </source>
</evidence>
<accession>A0ABV6KKG3</accession>
<dbReference type="Proteomes" id="UP001589738">
    <property type="component" value="Unassembled WGS sequence"/>
</dbReference>
<dbReference type="CDD" id="cd00118">
    <property type="entry name" value="LysM"/>
    <property type="match status" value="1"/>
</dbReference>
<dbReference type="PROSITE" id="PS51782">
    <property type="entry name" value="LYSM"/>
    <property type="match status" value="1"/>
</dbReference>